<dbReference type="InterPro" id="IPR005493">
    <property type="entry name" value="RraA/RraA-like"/>
</dbReference>
<keyword evidence="4 8" id="KW-0479">Metal-binding</keyword>
<evidence type="ECO:0000256" key="3">
    <source>
        <dbReference type="ARBA" id="ARBA00011233"/>
    </source>
</evidence>
<dbReference type="InterPro" id="IPR010203">
    <property type="entry name" value="RraA"/>
</dbReference>
<organism evidence="10 12">
    <name type="scientific">Plasmodiophora brassicae</name>
    <name type="common">Clubroot disease agent</name>
    <dbReference type="NCBI Taxonomy" id="37360"/>
    <lineage>
        <taxon>Eukaryota</taxon>
        <taxon>Sar</taxon>
        <taxon>Rhizaria</taxon>
        <taxon>Endomyxa</taxon>
        <taxon>Phytomyxea</taxon>
        <taxon>Plasmodiophorida</taxon>
        <taxon>Plasmodiophoridae</taxon>
        <taxon>Plasmodiophora</taxon>
    </lineage>
</organism>
<comment type="subunit">
    <text evidence="3 9">Homotrimer.</text>
</comment>
<dbReference type="Proteomes" id="UP000039324">
    <property type="component" value="Unassembled WGS sequence"/>
</dbReference>
<dbReference type="AlphaFoldDB" id="A0A0G4J6F1"/>
<evidence type="ECO:0000313" key="11">
    <source>
        <dbReference type="EMBL" id="SPQ94976.1"/>
    </source>
</evidence>
<dbReference type="InterPro" id="IPR036704">
    <property type="entry name" value="RraA/RraA-like_sf"/>
</dbReference>
<dbReference type="EMBL" id="OVEO01000003">
    <property type="protein sequence ID" value="SPQ94976.1"/>
    <property type="molecule type" value="Genomic_DNA"/>
</dbReference>
<proteinExistence type="inferred from homology"/>
<dbReference type="GO" id="GO:0046872">
    <property type="term" value="F:metal ion binding"/>
    <property type="evidence" value="ECO:0007669"/>
    <property type="project" value="UniProtKB-KW"/>
</dbReference>
<dbReference type="GO" id="GO:0008948">
    <property type="term" value="F:oxaloacetate decarboxylase activity"/>
    <property type="evidence" value="ECO:0007669"/>
    <property type="project" value="UniProtKB-EC"/>
</dbReference>
<evidence type="ECO:0000313" key="12">
    <source>
        <dbReference type="Proteomes" id="UP000039324"/>
    </source>
</evidence>
<comment type="function">
    <text evidence="6 9">Catalyzes the aldol cleavage of 4-hydroxy-4-methyl-2-oxoglutarate (HMG) into 2 molecules of pyruvate. Also contains a secondary oxaloacetate (OAA) decarboxylase activity due to the common pyruvate enolate transition state formed following C-C bond cleavage in the retro-aldol and decarboxylation reactions.</text>
</comment>
<evidence type="ECO:0000313" key="13">
    <source>
        <dbReference type="Proteomes" id="UP000290189"/>
    </source>
</evidence>
<dbReference type="Gene3D" id="3.50.30.40">
    <property type="entry name" value="Ribonuclease E inhibitor RraA/RraA-like"/>
    <property type="match status" value="1"/>
</dbReference>
<reference evidence="11 13" key="2">
    <citation type="submission" date="2018-03" db="EMBL/GenBank/DDBJ databases">
        <authorList>
            <person name="Fogelqvist J."/>
        </authorList>
    </citation>
    <scope>NUCLEOTIDE SEQUENCE [LARGE SCALE GENOMIC DNA]</scope>
</reference>
<evidence type="ECO:0000256" key="9">
    <source>
        <dbReference type="RuleBase" id="RU004338"/>
    </source>
</evidence>
<keyword evidence="5 9" id="KW-0456">Lyase</keyword>
<comment type="catalytic activity">
    <reaction evidence="1 9">
        <text>4-hydroxy-4-methyl-2-oxoglutarate = 2 pyruvate</text>
        <dbReference type="Rhea" id="RHEA:22748"/>
        <dbReference type="ChEBI" id="CHEBI:15361"/>
        <dbReference type="ChEBI" id="CHEBI:58276"/>
        <dbReference type="EC" id="4.1.3.17"/>
    </reaction>
</comment>
<dbReference type="EMBL" id="CDSF01000133">
    <property type="protein sequence ID" value="CEP02871.1"/>
    <property type="molecule type" value="Genomic_DNA"/>
</dbReference>
<evidence type="ECO:0000256" key="7">
    <source>
        <dbReference type="ARBA" id="ARBA00047973"/>
    </source>
</evidence>
<dbReference type="NCBIfam" id="NF006875">
    <property type="entry name" value="PRK09372.1"/>
    <property type="match status" value="1"/>
</dbReference>
<gene>
    <name evidence="10" type="ORF">PBRA_002838</name>
    <name evidence="11" type="ORF">PLBR_LOCUS2191</name>
</gene>
<evidence type="ECO:0000256" key="1">
    <source>
        <dbReference type="ARBA" id="ARBA00001342"/>
    </source>
</evidence>
<evidence type="ECO:0000256" key="4">
    <source>
        <dbReference type="ARBA" id="ARBA00022723"/>
    </source>
</evidence>
<dbReference type="SUPFAM" id="SSF89562">
    <property type="entry name" value="RraA-like"/>
    <property type="match status" value="1"/>
</dbReference>
<keyword evidence="11" id="KW-0496">Mitochondrion</keyword>
<sequence length="181" mass="19098">MNRLFARGGGVIAAGWRVRHMAATADLCDKFGDSVKVVDAALAFRSFGQRKAFGGPIATVKCFEDNSVVKAAVTSPGDGKVLVVDGGGSSRRALLGDDLAMNASKNGWAGIVINGYLRDSDIIQGIDIGVKALGTVPRKTEKRNIGERDVTVEFGGARFIPGHFVYCDPDGIVVSDKQLSL</sequence>
<comment type="cofactor">
    <cofactor evidence="9">
        <name>a divalent metal cation</name>
        <dbReference type="ChEBI" id="CHEBI:60240"/>
    </cofactor>
</comment>
<dbReference type="NCBIfam" id="TIGR01935">
    <property type="entry name" value="NOT-MenG"/>
    <property type="match status" value="1"/>
</dbReference>
<geneLocation type="mitochondrion" evidence="11"/>
<feature type="binding site" evidence="8">
    <location>
        <begin position="96"/>
        <end position="99"/>
    </location>
    <ligand>
        <name>substrate</name>
    </ligand>
</feature>
<evidence type="ECO:0000256" key="6">
    <source>
        <dbReference type="ARBA" id="ARBA00025046"/>
    </source>
</evidence>
<dbReference type="CDD" id="cd16841">
    <property type="entry name" value="RraA_family"/>
    <property type="match status" value="1"/>
</dbReference>
<evidence type="ECO:0000256" key="5">
    <source>
        <dbReference type="ARBA" id="ARBA00023239"/>
    </source>
</evidence>
<dbReference type="Pfam" id="PF03737">
    <property type="entry name" value="RraA-like"/>
    <property type="match status" value="1"/>
</dbReference>
<dbReference type="GO" id="GO:0051252">
    <property type="term" value="P:regulation of RNA metabolic process"/>
    <property type="evidence" value="ECO:0007669"/>
    <property type="project" value="InterPro"/>
</dbReference>
<dbReference type="OrthoDB" id="1476984at2759"/>
<dbReference type="Proteomes" id="UP000290189">
    <property type="component" value="Unassembled WGS sequence"/>
</dbReference>
<keyword evidence="12" id="KW-1185">Reference proteome</keyword>
<dbReference type="GO" id="GO:0047443">
    <property type="term" value="F:4-hydroxy-4-methyl-2-oxoglutarate aldolase activity"/>
    <property type="evidence" value="ECO:0007669"/>
    <property type="project" value="UniProtKB-EC"/>
</dbReference>
<keyword evidence="8" id="KW-0460">Magnesium</keyword>
<evidence type="ECO:0000256" key="2">
    <source>
        <dbReference type="ARBA" id="ARBA00008621"/>
    </source>
</evidence>
<dbReference type="PANTHER" id="PTHR33254:SF4">
    <property type="entry name" value="4-HYDROXY-4-METHYL-2-OXOGLUTARATE ALDOLASE 3-RELATED"/>
    <property type="match status" value="1"/>
</dbReference>
<dbReference type="GO" id="GO:0008428">
    <property type="term" value="F:ribonuclease inhibitor activity"/>
    <property type="evidence" value="ECO:0007669"/>
    <property type="project" value="InterPro"/>
</dbReference>
<feature type="binding site" evidence="8">
    <location>
        <position position="118"/>
    </location>
    <ligand>
        <name>substrate</name>
    </ligand>
</feature>
<comment type="cofactor">
    <cofactor evidence="8">
        <name>Mg(2+)</name>
        <dbReference type="ChEBI" id="CHEBI:18420"/>
    </cofactor>
</comment>
<comment type="catalytic activity">
    <reaction evidence="7 9">
        <text>oxaloacetate + H(+) = pyruvate + CO2</text>
        <dbReference type="Rhea" id="RHEA:15641"/>
        <dbReference type="ChEBI" id="CHEBI:15361"/>
        <dbReference type="ChEBI" id="CHEBI:15378"/>
        <dbReference type="ChEBI" id="CHEBI:16452"/>
        <dbReference type="ChEBI" id="CHEBI:16526"/>
        <dbReference type="EC" id="4.1.1.112"/>
    </reaction>
</comment>
<dbReference type="OMA" id="RSCDTQF"/>
<dbReference type="PANTHER" id="PTHR33254">
    <property type="entry name" value="4-HYDROXY-4-METHYL-2-OXOGLUTARATE ALDOLASE 3-RELATED"/>
    <property type="match status" value="1"/>
</dbReference>
<comment type="similarity">
    <text evidence="2 9">Belongs to the class II aldolase/RraA-like family.</text>
</comment>
<evidence type="ECO:0000313" key="10">
    <source>
        <dbReference type="EMBL" id="CEP02871.1"/>
    </source>
</evidence>
<dbReference type="EC" id="4.1.3.17" evidence="9"/>
<feature type="binding site" evidence="8">
    <location>
        <position position="119"/>
    </location>
    <ligand>
        <name>Mg(2+)</name>
        <dbReference type="ChEBI" id="CHEBI:18420"/>
    </ligand>
</feature>
<accession>A0A0G4J6F1</accession>
<protein>
    <recommendedName>
        <fullName evidence="9">4-hydroxy-4-methyl-2-oxoglutarate aldolase</fullName>
        <shortName evidence="9">HMG aldolase</shortName>
        <ecNumber evidence="9">4.1.1.112</ecNumber>
        <ecNumber evidence="9">4.1.3.17</ecNumber>
    </recommendedName>
    <alternativeName>
        <fullName evidence="9">Oxaloacetate decarboxylase</fullName>
    </alternativeName>
</protein>
<name>A0A0G4J6F1_PLABS</name>
<dbReference type="STRING" id="37360.A0A0G4J6F1"/>
<evidence type="ECO:0000256" key="8">
    <source>
        <dbReference type="PIRSR" id="PIRSR605493-1"/>
    </source>
</evidence>
<reference evidence="10 12" key="1">
    <citation type="submission" date="2015-02" db="EMBL/GenBank/DDBJ databases">
        <authorList>
            <person name="Chooi Y.-H."/>
        </authorList>
    </citation>
    <scope>NUCLEOTIDE SEQUENCE [LARGE SCALE GENOMIC DNA]</scope>
    <source>
        <strain evidence="10">E3</strain>
    </source>
</reference>
<dbReference type="EC" id="4.1.1.112" evidence="9"/>